<dbReference type="InterPro" id="IPR008780">
    <property type="entry name" value="Plasmodium_Vir"/>
</dbReference>
<feature type="compositionally biased region" description="Basic and acidic residues" evidence="1">
    <location>
        <begin position="255"/>
        <end position="268"/>
    </location>
</feature>
<reference evidence="2 3" key="1">
    <citation type="submission" date="2016-07" db="EMBL/GenBank/DDBJ databases">
        <authorList>
            <consortium name="Pathogen Informatics"/>
        </authorList>
    </citation>
    <scope>NUCLEOTIDE SEQUENCE [LARGE SCALE GENOMIC DNA]</scope>
</reference>
<proteinExistence type="predicted"/>
<evidence type="ECO:0000313" key="2">
    <source>
        <dbReference type="EMBL" id="SCA59952.1"/>
    </source>
</evidence>
<name>A0A1G4EBZ4_PLAVI</name>
<accession>A0A1G4EBZ4</accession>
<dbReference type="AlphaFoldDB" id="A0A1G4EBZ4"/>
<evidence type="ECO:0000256" key="1">
    <source>
        <dbReference type="SAM" id="MobiDB-lite"/>
    </source>
</evidence>
<evidence type="ECO:0000313" key="3">
    <source>
        <dbReference type="Proteomes" id="UP000196402"/>
    </source>
</evidence>
<dbReference type="Pfam" id="PF05795">
    <property type="entry name" value="Plasmodium_Vir"/>
    <property type="match status" value="1"/>
</dbReference>
<protein>
    <submittedName>
        <fullName evidence="2">Vir protein, putative</fullName>
    </submittedName>
</protein>
<dbReference type="VEuPathDB" id="PlasmoDB:PVPAM_000008700"/>
<organism evidence="2 3">
    <name type="scientific">Plasmodium vivax</name>
    <name type="common">malaria parasite P. vivax</name>
    <dbReference type="NCBI Taxonomy" id="5855"/>
    <lineage>
        <taxon>Eukaryota</taxon>
        <taxon>Sar</taxon>
        <taxon>Alveolata</taxon>
        <taxon>Apicomplexa</taxon>
        <taxon>Aconoidasida</taxon>
        <taxon>Haemosporida</taxon>
        <taxon>Plasmodiidae</taxon>
        <taxon>Plasmodium</taxon>
        <taxon>Plasmodium (Plasmodium)</taxon>
    </lineage>
</organism>
<dbReference type="EMBL" id="FLYH01000135">
    <property type="protein sequence ID" value="SCA59952.1"/>
    <property type="molecule type" value="Genomic_DNA"/>
</dbReference>
<dbReference type="VEuPathDB" id="PlasmoDB:PVW1_040034800"/>
<dbReference type="Proteomes" id="UP000196402">
    <property type="component" value="Unassembled WGS sequence"/>
</dbReference>
<sequence length="407" mass="46117">MSGPNLDNLTSKKLYKQWSQGVNSLSYLSTCFDFPSTPPKISKNIIDLCGKLLRNLNDMPYRENDECYTCGHRELLNYWLYDQVKQILGSEYINNYTQIIKDLHAVWSKYKIHKLQQSWVPKIVVVDPQCKPETPITTIQDIEDKKNIQEHCLNYYEISKNNISNVECQEYKDYVESQSLKYGKFENLFPKDKTKCPNYYKKCKSYNPINISTDSNCPHDIEISETSEEVSAPPGQSSLGEGERVDEVEVGEEAVVGKERLSGRKGEQDVDVDGDREDGKIKGGGLETPLPIGPLQGDYARQDLSIGNPEGYTDVNNVQSLNDSPDNVKSSGTIISASSVGTIGFLFLLYKFTPLRSMIDPRIRNTKNNLINGVQGGNELQSQNIGFYPTDMDFNRYNIGYQSRKNN</sequence>
<feature type="region of interest" description="Disordered" evidence="1">
    <location>
        <begin position="225"/>
        <end position="294"/>
    </location>
</feature>
<dbReference type="VEuPathDB" id="PlasmoDB:PVP01_0735700"/>
<gene>
    <name evidence="2" type="ORF">PVT01_000056200</name>
</gene>